<name>A0A917U939_9ACTN</name>
<dbReference type="SUPFAM" id="SSF46785">
    <property type="entry name" value="Winged helix' DNA-binding domain"/>
    <property type="match status" value="1"/>
</dbReference>
<dbReference type="GO" id="GO:0003700">
    <property type="term" value="F:DNA-binding transcription factor activity"/>
    <property type="evidence" value="ECO:0007669"/>
    <property type="project" value="InterPro"/>
</dbReference>
<proteinExistence type="predicted"/>
<evidence type="ECO:0000256" key="3">
    <source>
        <dbReference type="ARBA" id="ARBA00023163"/>
    </source>
</evidence>
<dbReference type="GO" id="GO:0003677">
    <property type="term" value="F:DNA binding"/>
    <property type="evidence" value="ECO:0007669"/>
    <property type="project" value="UniProtKB-KW"/>
</dbReference>
<dbReference type="Proteomes" id="UP000608890">
    <property type="component" value="Unassembled WGS sequence"/>
</dbReference>
<dbReference type="InterPro" id="IPR011991">
    <property type="entry name" value="ArsR-like_HTH"/>
</dbReference>
<dbReference type="Pfam" id="PF12840">
    <property type="entry name" value="HTH_20"/>
    <property type="match status" value="1"/>
</dbReference>
<dbReference type="PROSITE" id="PS50987">
    <property type="entry name" value="HTH_ARSR_2"/>
    <property type="match status" value="1"/>
</dbReference>
<feature type="compositionally biased region" description="Polar residues" evidence="4">
    <location>
        <begin position="1"/>
        <end position="13"/>
    </location>
</feature>
<keyword evidence="7" id="KW-1185">Reference proteome</keyword>
<sequence length="116" mass="12242">MSDATAGQPTGTPSPARAAGVPEGLAPQTQEFLKALGSPTRQRIMMLFAQGAELSVGEVAERTGISQATASQQLTLLRRGRVVTSRRDGKTVYYRADRDGALAALAELQSYLATCC</sequence>
<dbReference type="EMBL" id="BMNB01000040">
    <property type="protein sequence ID" value="GGM63710.1"/>
    <property type="molecule type" value="Genomic_DNA"/>
</dbReference>
<dbReference type="PANTHER" id="PTHR43132">
    <property type="entry name" value="ARSENICAL RESISTANCE OPERON REPRESSOR ARSR-RELATED"/>
    <property type="match status" value="1"/>
</dbReference>
<dbReference type="RefSeq" id="WP_189049703.1">
    <property type="nucleotide sequence ID" value="NZ_BMNB01000040.1"/>
</dbReference>
<evidence type="ECO:0000313" key="6">
    <source>
        <dbReference type="EMBL" id="GGM63710.1"/>
    </source>
</evidence>
<evidence type="ECO:0000256" key="1">
    <source>
        <dbReference type="ARBA" id="ARBA00023015"/>
    </source>
</evidence>
<feature type="domain" description="HTH arsR-type" evidence="5">
    <location>
        <begin position="21"/>
        <end position="116"/>
    </location>
</feature>
<dbReference type="PRINTS" id="PR00778">
    <property type="entry name" value="HTHARSR"/>
</dbReference>
<evidence type="ECO:0000259" key="5">
    <source>
        <dbReference type="PROSITE" id="PS50987"/>
    </source>
</evidence>
<dbReference type="Gene3D" id="1.10.10.10">
    <property type="entry name" value="Winged helix-like DNA-binding domain superfamily/Winged helix DNA-binding domain"/>
    <property type="match status" value="1"/>
</dbReference>
<dbReference type="InterPro" id="IPR001845">
    <property type="entry name" value="HTH_ArsR_DNA-bd_dom"/>
</dbReference>
<organism evidence="6 7">
    <name type="scientific">Micromonospora sonchi</name>
    <dbReference type="NCBI Taxonomy" id="1763543"/>
    <lineage>
        <taxon>Bacteria</taxon>
        <taxon>Bacillati</taxon>
        <taxon>Actinomycetota</taxon>
        <taxon>Actinomycetes</taxon>
        <taxon>Micromonosporales</taxon>
        <taxon>Micromonosporaceae</taxon>
        <taxon>Micromonospora</taxon>
    </lineage>
</organism>
<evidence type="ECO:0000256" key="4">
    <source>
        <dbReference type="SAM" id="MobiDB-lite"/>
    </source>
</evidence>
<comment type="caution">
    <text evidence="6">The sequence shown here is derived from an EMBL/GenBank/DDBJ whole genome shotgun (WGS) entry which is preliminary data.</text>
</comment>
<keyword evidence="2" id="KW-0238">DNA-binding</keyword>
<reference evidence="6" key="1">
    <citation type="journal article" date="2014" name="Int. J. Syst. Evol. Microbiol.">
        <title>Complete genome sequence of Corynebacterium casei LMG S-19264T (=DSM 44701T), isolated from a smear-ripened cheese.</title>
        <authorList>
            <consortium name="US DOE Joint Genome Institute (JGI-PGF)"/>
            <person name="Walter F."/>
            <person name="Albersmeier A."/>
            <person name="Kalinowski J."/>
            <person name="Ruckert C."/>
        </authorList>
    </citation>
    <scope>NUCLEOTIDE SEQUENCE</scope>
    <source>
        <strain evidence="6">CGMCC 4.7312</strain>
    </source>
</reference>
<evidence type="ECO:0000256" key="2">
    <source>
        <dbReference type="ARBA" id="ARBA00023125"/>
    </source>
</evidence>
<protein>
    <recommendedName>
        <fullName evidence="5">HTH arsR-type domain-containing protein</fullName>
    </recommendedName>
</protein>
<reference evidence="6" key="2">
    <citation type="submission" date="2020-09" db="EMBL/GenBank/DDBJ databases">
        <authorList>
            <person name="Sun Q."/>
            <person name="Zhou Y."/>
        </authorList>
    </citation>
    <scope>NUCLEOTIDE SEQUENCE</scope>
    <source>
        <strain evidence="6">CGMCC 4.7312</strain>
    </source>
</reference>
<dbReference type="InterPro" id="IPR036388">
    <property type="entry name" value="WH-like_DNA-bd_sf"/>
</dbReference>
<dbReference type="AlphaFoldDB" id="A0A917U939"/>
<dbReference type="PANTHER" id="PTHR43132:SF2">
    <property type="entry name" value="ARSENICAL RESISTANCE OPERON REPRESSOR ARSR-RELATED"/>
    <property type="match status" value="1"/>
</dbReference>
<gene>
    <name evidence="6" type="ORF">GCM10011608_56310</name>
</gene>
<feature type="region of interest" description="Disordered" evidence="4">
    <location>
        <begin position="1"/>
        <end position="24"/>
    </location>
</feature>
<dbReference type="NCBIfam" id="NF033788">
    <property type="entry name" value="HTH_metalloreg"/>
    <property type="match status" value="1"/>
</dbReference>
<keyword evidence="3" id="KW-0804">Transcription</keyword>
<keyword evidence="1" id="KW-0805">Transcription regulation</keyword>
<dbReference type="CDD" id="cd00090">
    <property type="entry name" value="HTH_ARSR"/>
    <property type="match status" value="1"/>
</dbReference>
<dbReference type="InterPro" id="IPR036390">
    <property type="entry name" value="WH_DNA-bd_sf"/>
</dbReference>
<dbReference type="InterPro" id="IPR051011">
    <property type="entry name" value="Metal_resp_trans_reg"/>
</dbReference>
<accession>A0A917U939</accession>
<dbReference type="SMART" id="SM00418">
    <property type="entry name" value="HTH_ARSR"/>
    <property type="match status" value="1"/>
</dbReference>
<evidence type="ECO:0000313" key="7">
    <source>
        <dbReference type="Proteomes" id="UP000608890"/>
    </source>
</evidence>